<dbReference type="RefSeq" id="WP_379099413.1">
    <property type="nucleotide sequence ID" value="NZ_JBHUGZ010000010.1"/>
</dbReference>
<gene>
    <name evidence="1" type="ORF">ACFSOZ_15325</name>
</gene>
<keyword evidence="2" id="KW-1185">Reference proteome</keyword>
<dbReference type="EMBL" id="JBHUGZ010000010">
    <property type="protein sequence ID" value="MFD1984026.1"/>
    <property type="molecule type" value="Genomic_DNA"/>
</dbReference>
<reference evidence="2" key="1">
    <citation type="journal article" date="2019" name="Int. J. Syst. Evol. Microbiol.">
        <title>The Global Catalogue of Microorganisms (GCM) 10K type strain sequencing project: providing services to taxonomists for standard genome sequencing and annotation.</title>
        <authorList>
            <consortium name="The Broad Institute Genomics Platform"/>
            <consortium name="The Broad Institute Genome Sequencing Center for Infectious Disease"/>
            <person name="Wu L."/>
            <person name="Ma J."/>
        </authorList>
    </citation>
    <scope>NUCLEOTIDE SEQUENCE [LARGE SCALE GENOMIC DNA]</scope>
    <source>
        <strain evidence="2">CGMCC 1.16225</strain>
    </source>
</reference>
<evidence type="ECO:0000313" key="1">
    <source>
        <dbReference type="EMBL" id="MFD1984026.1"/>
    </source>
</evidence>
<name>A0ABW4UCV6_9HYPH</name>
<accession>A0ABW4UCV6</accession>
<sequence>MAIVEAKGCHERSGPRQTLRRAFAQTERAEIWGRQGLAPFKRYAIATRWGFAAPLDWAPMLSVHDPDEEGDEILPKEIDELQVGVIRMHYASMLDRLELRTLATALRDLVTRRFPNMHAQASTRATAALEAASTHRVMGSLPVEPQDELIGGFVTRGGVLPADGLSVSDQETLSRLSMRPAFVGVERHMLKLAVLGDISSIRDHRLTLGEKEPVPKGPRDDGAGGWVVRLDEDAAQIE</sequence>
<organism evidence="1 2">
    <name type="scientific">Mesorhizobium newzealandense</name>
    <dbReference type="NCBI Taxonomy" id="1300302"/>
    <lineage>
        <taxon>Bacteria</taxon>
        <taxon>Pseudomonadati</taxon>
        <taxon>Pseudomonadota</taxon>
        <taxon>Alphaproteobacteria</taxon>
        <taxon>Hyphomicrobiales</taxon>
        <taxon>Phyllobacteriaceae</taxon>
        <taxon>Mesorhizobium</taxon>
    </lineage>
</organism>
<proteinExistence type="predicted"/>
<dbReference type="Proteomes" id="UP001597405">
    <property type="component" value="Unassembled WGS sequence"/>
</dbReference>
<comment type="caution">
    <text evidence="1">The sequence shown here is derived from an EMBL/GenBank/DDBJ whole genome shotgun (WGS) entry which is preliminary data.</text>
</comment>
<evidence type="ECO:0000313" key="2">
    <source>
        <dbReference type="Proteomes" id="UP001597405"/>
    </source>
</evidence>
<protein>
    <submittedName>
        <fullName evidence="1">Uncharacterized protein</fullName>
    </submittedName>
</protein>